<evidence type="ECO:0000313" key="2">
    <source>
        <dbReference type="EMBL" id="KAF2191584.1"/>
    </source>
</evidence>
<feature type="compositionally biased region" description="Polar residues" evidence="1">
    <location>
        <begin position="340"/>
        <end position="350"/>
    </location>
</feature>
<feature type="compositionally biased region" description="Polar residues" evidence="1">
    <location>
        <begin position="515"/>
        <end position="524"/>
    </location>
</feature>
<sequence length="626" mass="69131">MMQTIDTWSFGCVLSVAATWVVLGFQGIRQYTKLRTLAPSNRTEDGKITDRFHDGTRVLEEVKRWHTFLRGHLRTADTATPLVLDLIETQMLLTDPWTRSEAKPLCQELAKRVKQAKAELTALPLQMRETHDSVKLALWEMEKEAHNEDNLSRTDTTLLRRTARASSFASSITETNTLPQVPGPSHAVSKRVRKEAMIKNTPLAKTPYRQEILEEELPFLEKSSTAPTAGFHEGETTHSPVDDNPNPFKGASSASNSQGWNRRRAPRNPNTRPGPSQNTSKAPAGQTPSHGDHGPPRPPSDVPKLGKPSPRHHSPQPSKSNLSLANGFVDKPHRHVEFDSTVNSKQPESTSEPRDQSPDPSQLPTPDQTPSASPASIPQFSSLAYQNLSPRQTPALQETTVLHPMPDIPQQISTSPPNPDHCGSLGTAGSLSSVQNRNHSHLEPKTAPQIGGDEAGMIKLSQSPISDPKTSNPPETSPRSYSPRSPNGVNKPHDASDVPIIVTPEDDQSKDQKPFVSSSVTTDVKSGHTDKEIPNASNEEPWHDPESLGKSLAFTPLPTDVYQLPWEICTVRQVLDGKKPKTAFNKMVKSFMRVEEKDEHLAQFIHNRDLVGPVDDAHNSRLLTYW</sequence>
<feature type="region of interest" description="Disordered" evidence="1">
    <location>
        <begin position="225"/>
        <end position="545"/>
    </location>
</feature>
<name>A0A6A6EIR9_9PEZI</name>
<dbReference type="Proteomes" id="UP000800200">
    <property type="component" value="Unassembled WGS sequence"/>
</dbReference>
<reference evidence="2" key="1">
    <citation type="journal article" date="2020" name="Stud. Mycol.">
        <title>101 Dothideomycetes genomes: a test case for predicting lifestyles and emergence of pathogens.</title>
        <authorList>
            <person name="Haridas S."/>
            <person name="Albert R."/>
            <person name="Binder M."/>
            <person name="Bloem J."/>
            <person name="Labutti K."/>
            <person name="Salamov A."/>
            <person name="Andreopoulos B."/>
            <person name="Baker S."/>
            <person name="Barry K."/>
            <person name="Bills G."/>
            <person name="Bluhm B."/>
            <person name="Cannon C."/>
            <person name="Castanera R."/>
            <person name="Culley D."/>
            <person name="Daum C."/>
            <person name="Ezra D."/>
            <person name="Gonzalez J."/>
            <person name="Henrissat B."/>
            <person name="Kuo A."/>
            <person name="Liang C."/>
            <person name="Lipzen A."/>
            <person name="Lutzoni F."/>
            <person name="Magnuson J."/>
            <person name="Mondo S."/>
            <person name="Nolan M."/>
            <person name="Ohm R."/>
            <person name="Pangilinan J."/>
            <person name="Park H.-J."/>
            <person name="Ramirez L."/>
            <person name="Alfaro M."/>
            <person name="Sun H."/>
            <person name="Tritt A."/>
            <person name="Yoshinaga Y."/>
            <person name="Zwiers L.-H."/>
            <person name="Turgeon B."/>
            <person name="Goodwin S."/>
            <person name="Spatafora J."/>
            <person name="Crous P."/>
            <person name="Grigoriev I."/>
        </authorList>
    </citation>
    <scope>NUCLEOTIDE SEQUENCE</scope>
    <source>
        <strain evidence="2">CBS 207.26</strain>
    </source>
</reference>
<feature type="compositionally biased region" description="Polar residues" evidence="1">
    <location>
        <begin position="315"/>
        <end position="324"/>
    </location>
</feature>
<feature type="compositionally biased region" description="Polar residues" evidence="1">
    <location>
        <begin position="274"/>
        <end position="289"/>
    </location>
</feature>
<proteinExistence type="predicted"/>
<dbReference type="OrthoDB" id="9992527at2759"/>
<evidence type="ECO:0000256" key="1">
    <source>
        <dbReference type="SAM" id="MobiDB-lite"/>
    </source>
</evidence>
<feature type="compositionally biased region" description="Polar residues" evidence="1">
    <location>
        <begin position="460"/>
        <end position="488"/>
    </location>
</feature>
<gene>
    <name evidence="2" type="ORF">K469DRAFT_374146</name>
</gene>
<dbReference type="AlphaFoldDB" id="A0A6A6EIR9"/>
<dbReference type="EMBL" id="ML994617">
    <property type="protein sequence ID" value="KAF2191584.1"/>
    <property type="molecule type" value="Genomic_DNA"/>
</dbReference>
<accession>A0A6A6EIR9</accession>
<evidence type="ECO:0008006" key="4">
    <source>
        <dbReference type="Google" id="ProtNLM"/>
    </source>
</evidence>
<keyword evidence="3" id="KW-1185">Reference proteome</keyword>
<evidence type="ECO:0000313" key="3">
    <source>
        <dbReference type="Proteomes" id="UP000800200"/>
    </source>
</evidence>
<feature type="compositionally biased region" description="Polar residues" evidence="1">
    <location>
        <begin position="427"/>
        <end position="437"/>
    </location>
</feature>
<feature type="compositionally biased region" description="Polar residues" evidence="1">
    <location>
        <begin position="358"/>
        <end position="400"/>
    </location>
</feature>
<protein>
    <recommendedName>
        <fullName evidence="4">Protein kinase domain-containing protein</fullName>
    </recommendedName>
</protein>
<feature type="region of interest" description="Disordered" evidence="1">
    <location>
        <begin position="168"/>
        <end position="194"/>
    </location>
</feature>
<organism evidence="2 3">
    <name type="scientific">Zopfia rhizophila CBS 207.26</name>
    <dbReference type="NCBI Taxonomy" id="1314779"/>
    <lineage>
        <taxon>Eukaryota</taxon>
        <taxon>Fungi</taxon>
        <taxon>Dikarya</taxon>
        <taxon>Ascomycota</taxon>
        <taxon>Pezizomycotina</taxon>
        <taxon>Dothideomycetes</taxon>
        <taxon>Dothideomycetes incertae sedis</taxon>
        <taxon>Zopfiaceae</taxon>
        <taxon>Zopfia</taxon>
    </lineage>
</organism>